<proteinExistence type="predicted"/>
<evidence type="ECO:0000313" key="1">
    <source>
        <dbReference type="EMBL" id="VYT43927.1"/>
    </source>
</evidence>
<name>A0A6N2WPI7_9FIRM</name>
<accession>A0A6N2WPI7</accession>
<organism evidence="1">
    <name type="scientific">Enterocloster bolteae</name>
    <dbReference type="NCBI Taxonomy" id="208479"/>
    <lineage>
        <taxon>Bacteria</taxon>
        <taxon>Bacillati</taxon>
        <taxon>Bacillota</taxon>
        <taxon>Clostridia</taxon>
        <taxon>Lachnospirales</taxon>
        <taxon>Lachnospiraceae</taxon>
        <taxon>Enterocloster</taxon>
    </lineage>
</organism>
<protein>
    <submittedName>
        <fullName evidence="1">Uncharacterized protein</fullName>
    </submittedName>
</protein>
<dbReference type="RefSeq" id="WP_002578539.1">
    <property type="nucleotide sequence ID" value="NZ_CACRTF010000017.1"/>
</dbReference>
<gene>
    <name evidence="1" type="ORF">CBLFYP116_03820</name>
</gene>
<dbReference type="AlphaFoldDB" id="A0A6N2WPI7"/>
<sequence length="102" mass="11376">MVAHTIYAIIWEDTIRNITPCDDYELANRLARASHGNNAYAVECTQYACKIGGRYVGGKFYEEDGVTRVRYIPTMEQQLAQLQAENAELTITLADMIGGVSI</sequence>
<reference evidence="1" key="1">
    <citation type="submission" date="2019-11" db="EMBL/GenBank/DDBJ databases">
        <authorList>
            <person name="Feng L."/>
        </authorList>
    </citation>
    <scope>NUCLEOTIDE SEQUENCE</scope>
    <source>
        <strain evidence="1">CbolteaeLFYP116</strain>
    </source>
</reference>
<dbReference type="EMBL" id="CACRTF010000017">
    <property type="protein sequence ID" value="VYT43927.1"/>
    <property type="molecule type" value="Genomic_DNA"/>
</dbReference>